<dbReference type="SUPFAM" id="SSF56784">
    <property type="entry name" value="HAD-like"/>
    <property type="match status" value="1"/>
</dbReference>
<sequence length="201" mass="23339">MIRTIILDIGQVLAAFRWEDYLKECGYDDETREKVGKATVLSQYWGEHDRGVLSDDEVMKLCCQLDPSVETEIRKLFQELTQTVVEYPYSRNFIRSLKENGYKVYFLSNYEGGSFAYAREHFTFIPEADGQVISYEVKHIKPEKEIYEAIIQKYGINPEESVFLDDSAANIKGAERFGFHTILFTDYEKALGELRELGVRI</sequence>
<keyword evidence="2" id="KW-1185">Reference proteome</keyword>
<dbReference type="Gene3D" id="1.10.150.240">
    <property type="entry name" value="Putative phosphatase, domain 2"/>
    <property type="match status" value="1"/>
</dbReference>
<accession>A0A1M6ZXX2</accession>
<dbReference type="EMBL" id="FRAC01000030">
    <property type="protein sequence ID" value="SHL35173.1"/>
    <property type="molecule type" value="Genomic_DNA"/>
</dbReference>
<dbReference type="SFLD" id="SFLDG01129">
    <property type="entry name" value="C1.5:_HAD__Beta-PGM__Phosphata"/>
    <property type="match status" value="1"/>
</dbReference>
<proteinExistence type="predicted"/>
<dbReference type="CDD" id="cd02603">
    <property type="entry name" value="HAD_sEH-N_like"/>
    <property type="match status" value="1"/>
</dbReference>
<reference evidence="1 2" key="1">
    <citation type="submission" date="2016-11" db="EMBL/GenBank/DDBJ databases">
        <authorList>
            <person name="Jaros S."/>
            <person name="Januszkiewicz K."/>
            <person name="Wedrychowicz H."/>
        </authorList>
    </citation>
    <scope>NUCLEOTIDE SEQUENCE [LARGE SCALE GENOMIC DNA]</scope>
    <source>
        <strain evidence="1 2">DSM 15929</strain>
    </source>
</reference>
<gene>
    <name evidence="1" type="ORF">SAMN02745136_04702</name>
</gene>
<dbReference type="InterPro" id="IPR023198">
    <property type="entry name" value="PGP-like_dom2"/>
</dbReference>
<dbReference type="Pfam" id="PF00702">
    <property type="entry name" value="Hydrolase"/>
    <property type="match status" value="1"/>
</dbReference>
<dbReference type="InterPro" id="IPR023214">
    <property type="entry name" value="HAD_sf"/>
</dbReference>
<dbReference type="RefSeq" id="WP_073279481.1">
    <property type="nucleotide sequence ID" value="NZ_FRAC01000030.1"/>
</dbReference>
<dbReference type="InterPro" id="IPR036412">
    <property type="entry name" value="HAD-like_sf"/>
</dbReference>
<dbReference type="PANTHER" id="PTHR43611">
    <property type="entry name" value="ALPHA-D-GLUCOSE 1-PHOSPHATE PHOSPHATASE"/>
    <property type="match status" value="1"/>
</dbReference>
<dbReference type="STRING" id="1121322.SAMN02745136_04702"/>
<dbReference type="GO" id="GO:0016787">
    <property type="term" value="F:hydrolase activity"/>
    <property type="evidence" value="ECO:0007669"/>
    <property type="project" value="UniProtKB-KW"/>
</dbReference>
<organism evidence="1 2">
    <name type="scientific">Anaerocolumna jejuensis DSM 15929</name>
    <dbReference type="NCBI Taxonomy" id="1121322"/>
    <lineage>
        <taxon>Bacteria</taxon>
        <taxon>Bacillati</taxon>
        <taxon>Bacillota</taxon>
        <taxon>Clostridia</taxon>
        <taxon>Lachnospirales</taxon>
        <taxon>Lachnospiraceae</taxon>
        <taxon>Anaerocolumna</taxon>
    </lineage>
</organism>
<dbReference type="Gene3D" id="3.40.50.1000">
    <property type="entry name" value="HAD superfamily/HAD-like"/>
    <property type="match status" value="1"/>
</dbReference>
<keyword evidence="1" id="KW-0378">Hydrolase</keyword>
<dbReference type="Proteomes" id="UP000184386">
    <property type="component" value="Unassembled WGS sequence"/>
</dbReference>
<evidence type="ECO:0000313" key="2">
    <source>
        <dbReference type="Proteomes" id="UP000184386"/>
    </source>
</evidence>
<protein>
    <submittedName>
        <fullName evidence="1">Putative hydrolase of the HAD superfamily</fullName>
    </submittedName>
</protein>
<dbReference type="NCBIfam" id="TIGR01509">
    <property type="entry name" value="HAD-SF-IA-v3"/>
    <property type="match status" value="1"/>
</dbReference>
<dbReference type="SFLD" id="SFLDS00003">
    <property type="entry name" value="Haloacid_Dehalogenase"/>
    <property type="match status" value="1"/>
</dbReference>
<dbReference type="PRINTS" id="PR00413">
    <property type="entry name" value="HADHALOGNASE"/>
</dbReference>
<dbReference type="AlphaFoldDB" id="A0A1M6ZXX2"/>
<evidence type="ECO:0000313" key="1">
    <source>
        <dbReference type="EMBL" id="SHL35173.1"/>
    </source>
</evidence>
<name>A0A1M6ZXX2_9FIRM</name>
<dbReference type="PANTHER" id="PTHR43611:SF3">
    <property type="entry name" value="FLAVIN MONONUCLEOTIDE HYDROLASE 1, CHLOROPLATIC"/>
    <property type="match status" value="1"/>
</dbReference>
<dbReference type="InterPro" id="IPR006439">
    <property type="entry name" value="HAD-SF_hydro_IA"/>
</dbReference>